<dbReference type="EMBL" id="AP010904">
    <property type="protein sequence ID" value="BAH73760.1"/>
    <property type="molecule type" value="Genomic_DNA"/>
</dbReference>
<evidence type="ECO:0000313" key="2">
    <source>
        <dbReference type="EMBL" id="BAH73760.1"/>
    </source>
</evidence>
<dbReference type="eggNOG" id="COG0840">
    <property type="taxonomic scope" value="Bacteria"/>
</dbReference>
<dbReference type="Proteomes" id="UP000009071">
    <property type="component" value="Chromosome"/>
</dbReference>
<name>C4XGI0_SOLM1</name>
<dbReference type="KEGG" id="dma:DMR_02690"/>
<evidence type="ECO:0008006" key="4">
    <source>
        <dbReference type="Google" id="ProtNLM"/>
    </source>
</evidence>
<dbReference type="Pfam" id="PF22673">
    <property type="entry name" value="MCP-like_PDC_1"/>
    <property type="match status" value="1"/>
</dbReference>
<protein>
    <recommendedName>
        <fullName evidence="4">Cache domain-containing protein</fullName>
    </recommendedName>
</protein>
<dbReference type="STRING" id="573370.DMR_02690"/>
<dbReference type="PROSITE" id="PS51257">
    <property type="entry name" value="PROKAR_LIPOPROTEIN"/>
    <property type="match status" value="1"/>
</dbReference>
<dbReference type="HOGENOM" id="CLU_773233_0_0_7"/>
<sequence length="365" mass="38521">MTAKEAAAMRFATAAFGIILACCLLCPANAPAAQAAPPKFALALAASAAGRLDDALAAVEQSAKSLGAAYKELFRATPAMVPEDRGRLLQSYAVKDGTVAFRDLQGPCGPDPAAKAPCQSLYFYDGENFSDNLFRELAALGSLAPAMAAGYGALPYSWVYLTTPDQGFAIYPTLPLVEAVNNYKPTDKDFYTAADFAAKACGWQSPYLDLAGDGMMVTVSCPVYDGETLLAVSSRDVTISQLSGRVMADLAAIPGARAFLMNRRGKAIAVSDPRLAAAIDAINAKAEEAVVYFRADRGLAAMGLEKAEDSPDDGLNAIGEAVIERAETEKKWPMAFVSGKDMVLAARLRATGWHLVLVMPQKAVN</sequence>
<proteinExistence type="predicted"/>
<evidence type="ECO:0000256" key="1">
    <source>
        <dbReference type="SAM" id="SignalP"/>
    </source>
</evidence>
<feature type="chain" id="PRO_5002943560" description="Cache domain-containing protein" evidence="1">
    <location>
        <begin position="36"/>
        <end position="365"/>
    </location>
</feature>
<feature type="signal peptide" evidence="1">
    <location>
        <begin position="1"/>
        <end position="35"/>
    </location>
</feature>
<dbReference type="AlphaFoldDB" id="C4XGI0"/>
<organism evidence="2 3">
    <name type="scientific">Solidesulfovibrio magneticus (strain ATCC 700980 / DSM 13731 / RS-1)</name>
    <name type="common">Desulfovibrio magneticus</name>
    <dbReference type="NCBI Taxonomy" id="573370"/>
    <lineage>
        <taxon>Bacteria</taxon>
        <taxon>Pseudomonadati</taxon>
        <taxon>Thermodesulfobacteriota</taxon>
        <taxon>Desulfovibrionia</taxon>
        <taxon>Desulfovibrionales</taxon>
        <taxon>Desulfovibrionaceae</taxon>
        <taxon>Solidesulfovibrio</taxon>
    </lineage>
</organism>
<dbReference type="Gene3D" id="3.30.450.20">
    <property type="entry name" value="PAS domain"/>
    <property type="match status" value="1"/>
</dbReference>
<evidence type="ECO:0000313" key="3">
    <source>
        <dbReference type="Proteomes" id="UP000009071"/>
    </source>
</evidence>
<accession>C4XGI0</accession>
<gene>
    <name evidence="2" type="ordered locus">DMR_02690</name>
</gene>
<keyword evidence="3" id="KW-1185">Reference proteome</keyword>
<keyword evidence="1" id="KW-0732">Signal</keyword>
<reference evidence="2 3" key="1">
    <citation type="journal article" date="2009" name="Genome Res.">
        <title>Whole genome sequence of Desulfovibrio magneticus strain RS-1 revealed common gene clusters in magnetotactic bacteria.</title>
        <authorList>
            <person name="Nakazawa H."/>
            <person name="Arakaki A."/>
            <person name="Narita-Yamada S."/>
            <person name="Yashiro I."/>
            <person name="Jinno K."/>
            <person name="Aoki N."/>
            <person name="Tsuruyama A."/>
            <person name="Okamura Y."/>
            <person name="Tanikawa S."/>
            <person name="Fujita N."/>
            <person name="Takeyama H."/>
            <person name="Matsunaga T."/>
        </authorList>
    </citation>
    <scope>NUCLEOTIDE SEQUENCE [LARGE SCALE GENOMIC DNA]</scope>
    <source>
        <strain evidence="3">ATCC 700980 / DSM 13731 / RS-1</strain>
    </source>
</reference>